<dbReference type="AlphaFoldDB" id="A0A495J2V9"/>
<proteinExistence type="predicted"/>
<reference evidence="2 3" key="1">
    <citation type="submission" date="2018-10" db="EMBL/GenBank/DDBJ databases">
        <title>Genomic Encyclopedia of Archaeal and Bacterial Type Strains, Phase II (KMG-II): from individual species to whole genera.</title>
        <authorList>
            <person name="Goeker M."/>
        </authorList>
    </citation>
    <scope>NUCLEOTIDE SEQUENCE [LARGE SCALE GENOMIC DNA]</scope>
    <source>
        <strain evidence="2 3">DSM 18602</strain>
    </source>
</reference>
<dbReference type="OrthoDB" id="769853at2"/>
<evidence type="ECO:0000256" key="1">
    <source>
        <dbReference type="SAM" id="Phobius"/>
    </source>
</evidence>
<keyword evidence="1" id="KW-0812">Transmembrane</keyword>
<dbReference type="EMBL" id="RBKU01000001">
    <property type="protein sequence ID" value="RKR82684.1"/>
    <property type="molecule type" value="Genomic_DNA"/>
</dbReference>
<keyword evidence="3" id="KW-1185">Reference proteome</keyword>
<evidence type="ECO:0000313" key="2">
    <source>
        <dbReference type="EMBL" id="RKR82684.1"/>
    </source>
</evidence>
<keyword evidence="1" id="KW-1133">Transmembrane helix</keyword>
<dbReference type="RefSeq" id="WP_121198267.1">
    <property type="nucleotide sequence ID" value="NZ_RBKU01000001.1"/>
</dbReference>
<sequence length="88" mass="9825">MKLKITPLNIATAFFLVAAAYVGIYGIKLGNSKTLNFGGTICAVFLLFALVVFVIDMMLRNFFAETKKLWIIELSFITLTAVIYLLIK</sequence>
<accession>A0A495J2V9</accession>
<protein>
    <submittedName>
        <fullName evidence="2">Uncharacterized protein</fullName>
    </submittedName>
</protein>
<keyword evidence="1" id="KW-0472">Membrane</keyword>
<name>A0A495J2V9_9SPHI</name>
<gene>
    <name evidence="2" type="ORF">BDD43_2869</name>
</gene>
<dbReference type="Proteomes" id="UP000268007">
    <property type="component" value="Unassembled WGS sequence"/>
</dbReference>
<feature type="transmembrane region" description="Helical" evidence="1">
    <location>
        <begin position="7"/>
        <end position="25"/>
    </location>
</feature>
<feature type="transmembrane region" description="Helical" evidence="1">
    <location>
        <begin position="37"/>
        <end position="57"/>
    </location>
</feature>
<organism evidence="2 3">
    <name type="scientific">Mucilaginibacter gracilis</name>
    <dbReference type="NCBI Taxonomy" id="423350"/>
    <lineage>
        <taxon>Bacteria</taxon>
        <taxon>Pseudomonadati</taxon>
        <taxon>Bacteroidota</taxon>
        <taxon>Sphingobacteriia</taxon>
        <taxon>Sphingobacteriales</taxon>
        <taxon>Sphingobacteriaceae</taxon>
        <taxon>Mucilaginibacter</taxon>
    </lineage>
</organism>
<comment type="caution">
    <text evidence="2">The sequence shown here is derived from an EMBL/GenBank/DDBJ whole genome shotgun (WGS) entry which is preliminary data.</text>
</comment>
<feature type="transmembrane region" description="Helical" evidence="1">
    <location>
        <begin position="69"/>
        <end position="87"/>
    </location>
</feature>
<evidence type="ECO:0000313" key="3">
    <source>
        <dbReference type="Proteomes" id="UP000268007"/>
    </source>
</evidence>